<evidence type="ECO:0000313" key="2">
    <source>
        <dbReference type="EMBL" id="MFD1736082.1"/>
    </source>
</evidence>
<dbReference type="InterPro" id="IPR050128">
    <property type="entry name" value="Sulfate_adenylyltrnsfr_sub2"/>
</dbReference>
<evidence type="ECO:0000259" key="1">
    <source>
        <dbReference type="Pfam" id="PF01507"/>
    </source>
</evidence>
<dbReference type="PANTHER" id="PTHR43196:SF2">
    <property type="entry name" value="PHOSPHOADENOSINE PHOSPHOSULFATE REDUCTASE"/>
    <property type="match status" value="1"/>
</dbReference>
<dbReference type="SUPFAM" id="SSF52402">
    <property type="entry name" value="Adenine nucleotide alpha hydrolases-like"/>
    <property type="match status" value="1"/>
</dbReference>
<dbReference type="InterPro" id="IPR014729">
    <property type="entry name" value="Rossmann-like_a/b/a_fold"/>
</dbReference>
<dbReference type="InterPro" id="IPR002500">
    <property type="entry name" value="PAPS_reduct_dom"/>
</dbReference>
<proteinExistence type="predicted"/>
<comment type="caution">
    <text evidence="2">The sequence shown here is derived from an EMBL/GenBank/DDBJ whole genome shotgun (WGS) entry which is preliminary data.</text>
</comment>
<dbReference type="RefSeq" id="WP_377927228.1">
    <property type="nucleotide sequence ID" value="NZ_JBHUEM010000005.1"/>
</dbReference>
<dbReference type="PANTHER" id="PTHR43196">
    <property type="entry name" value="SULFATE ADENYLYLTRANSFERASE SUBUNIT 2"/>
    <property type="match status" value="1"/>
</dbReference>
<keyword evidence="3" id="KW-1185">Reference proteome</keyword>
<gene>
    <name evidence="2" type="ORF">ACFSCX_05840</name>
</gene>
<evidence type="ECO:0000313" key="3">
    <source>
        <dbReference type="Proteomes" id="UP001597214"/>
    </source>
</evidence>
<feature type="domain" description="Phosphoadenosine phosphosulphate reductase" evidence="1">
    <location>
        <begin position="32"/>
        <end position="212"/>
    </location>
</feature>
<dbReference type="Proteomes" id="UP001597214">
    <property type="component" value="Unassembled WGS sequence"/>
</dbReference>
<reference evidence="3" key="1">
    <citation type="journal article" date="2019" name="Int. J. Syst. Evol. Microbiol.">
        <title>The Global Catalogue of Microorganisms (GCM) 10K type strain sequencing project: providing services to taxonomists for standard genome sequencing and annotation.</title>
        <authorList>
            <consortium name="The Broad Institute Genomics Platform"/>
            <consortium name="The Broad Institute Genome Sequencing Center for Infectious Disease"/>
            <person name="Wu L."/>
            <person name="Ma J."/>
        </authorList>
    </citation>
    <scope>NUCLEOTIDE SEQUENCE [LARGE SCALE GENOMIC DNA]</scope>
    <source>
        <strain evidence="3">CCUG 49339</strain>
    </source>
</reference>
<dbReference type="EMBL" id="JBHUEM010000005">
    <property type="protein sequence ID" value="MFD1736082.1"/>
    <property type="molecule type" value="Genomic_DNA"/>
</dbReference>
<accession>A0ABW4LLM8</accession>
<sequence length="293" mass="33847">MNRAKLIKLAERLAIPLPSEMPPLESFTEFHFNTSGGKDSIALALLMLYGYKVPRHKVKFVHMRVDGPESEEAYFDYPETDAYLTYAAEKLGLELVMIASDKGFKQRIVERGKFPAPNAQYCTSSLKRDVYAKWVRKKGPGHYLCLSGERSLESSRRLEILSKGVFREYPAANAPTKGRFVDWYRPIHHLTETDVWTLMEHAGIEPHPCYTKYDMSRCSCKFCFYLSPKEMLSVSKAFPEEFEALCKLEEEMGHTMRFEKGKPITLREYVAKAERDYDQISFDEYILPCQSVV</sequence>
<dbReference type="Pfam" id="PF01507">
    <property type="entry name" value="PAPS_reduct"/>
    <property type="match status" value="1"/>
</dbReference>
<protein>
    <submittedName>
        <fullName evidence="2">Phosphoadenosine phosphosulfate reductase family protein</fullName>
    </submittedName>
</protein>
<organism evidence="2 3">
    <name type="scientific">Bacillus salitolerans</name>
    <dbReference type="NCBI Taxonomy" id="1437434"/>
    <lineage>
        <taxon>Bacteria</taxon>
        <taxon>Bacillati</taxon>
        <taxon>Bacillota</taxon>
        <taxon>Bacilli</taxon>
        <taxon>Bacillales</taxon>
        <taxon>Bacillaceae</taxon>
        <taxon>Bacillus</taxon>
    </lineage>
</organism>
<dbReference type="Gene3D" id="3.40.50.620">
    <property type="entry name" value="HUPs"/>
    <property type="match status" value="1"/>
</dbReference>
<name>A0ABW4LLM8_9BACI</name>